<dbReference type="EMBL" id="JAHYXK010000012">
    <property type="protein sequence ID" value="MBW7468195.1"/>
    <property type="molecule type" value="Genomic_DNA"/>
</dbReference>
<evidence type="ECO:0008006" key="3">
    <source>
        <dbReference type="Google" id="ProtNLM"/>
    </source>
</evidence>
<dbReference type="RefSeq" id="WP_219878074.1">
    <property type="nucleotide sequence ID" value="NZ_JAHYXK010000012.1"/>
</dbReference>
<dbReference type="Proteomes" id="UP000813018">
    <property type="component" value="Unassembled WGS sequence"/>
</dbReference>
<organism evidence="1 2">
    <name type="scientific">Pontibacter aydingkolensis</name>
    <dbReference type="NCBI Taxonomy" id="1911536"/>
    <lineage>
        <taxon>Bacteria</taxon>
        <taxon>Pseudomonadati</taxon>
        <taxon>Bacteroidota</taxon>
        <taxon>Cytophagia</taxon>
        <taxon>Cytophagales</taxon>
        <taxon>Hymenobacteraceae</taxon>
        <taxon>Pontibacter</taxon>
    </lineage>
</organism>
<gene>
    <name evidence="1" type="ORF">K0O23_14055</name>
</gene>
<evidence type="ECO:0000313" key="2">
    <source>
        <dbReference type="Proteomes" id="UP000813018"/>
    </source>
</evidence>
<accession>A0ABS7CWP0</accession>
<protein>
    <recommendedName>
        <fullName evidence="3">Lipoprotein</fullName>
    </recommendedName>
</protein>
<name>A0ABS7CWP0_9BACT</name>
<proteinExistence type="predicted"/>
<comment type="caution">
    <text evidence="1">The sequence shown here is derived from an EMBL/GenBank/DDBJ whole genome shotgun (WGS) entry which is preliminary data.</text>
</comment>
<evidence type="ECO:0000313" key="1">
    <source>
        <dbReference type="EMBL" id="MBW7468195.1"/>
    </source>
</evidence>
<dbReference type="PROSITE" id="PS51257">
    <property type="entry name" value="PROKAR_LIPOPROTEIN"/>
    <property type="match status" value="1"/>
</dbReference>
<sequence>MRELHFILCVMMLFSGCKQIPMLPNGSYFGDELNLTIESPVQLRNKNSADKTTDVLTVSVKSINDSRCPTGVNCMWAGKADVVVSLEKKGGETVNLDLCLGQCSNTNFKETDSTTLTLNGSKYKVTLLQVNPYPSSDNTEEPKVVVLKVEEEL</sequence>
<keyword evidence="2" id="KW-1185">Reference proteome</keyword>
<reference evidence="1 2" key="1">
    <citation type="journal article" date="2016" name="Int. J. Syst. Evol. Microbiol.">
        <title>Pontibacter aydingkolensis sp. nov., isolated from soil of a salt lake.</title>
        <authorList>
            <person name="Osman G."/>
            <person name="Zhang T."/>
            <person name="Lou K."/>
            <person name="Gao Y."/>
            <person name="Chang W."/>
            <person name="Lin Q."/>
            <person name="Yang H.M."/>
            <person name="Huo X.D."/>
            <person name="Wang N."/>
        </authorList>
    </citation>
    <scope>NUCLEOTIDE SEQUENCE [LARGE SCALE GENOMIC DNA]</scope>
    <source>
        <strain evidence="1 2">KACC 19255</strain>
    </source>
</reference>